<dbReference type="Proteomes" id="UP000190834">
    <property type="component" value="Unassembled WGS sequence"/>
</dbReference>
<protein>
    <submittedName>
        <fullName evidence="5">Haloacid dehalogenase superfamily, subfamily IA, variant 3 with third motif having DD or ED</fullName>
    </submittedName>
</protein>
<dbReference type="InterPro" id="IPR006439">
    <property type="entry name" value="HAD-SF_hydro_IA"/>
</dbReference>
<organism evidence="5 6">
    <name type="scientific">Vibrio cincinnatiensis DSM 19608</name>
    <dbReference type="NCBI Taxonomy" id="1123491"/>
    <lineage>
        <taxon>Bacteria</taxon>
        <taxon>Pseudomonadati</taxon>
        <taxon>Pseudomonadota</taxon>
        <taxon>Gammaproteobacteria</taxon>
        <taxon>Vibrionales</taxon>
        <taxon>Vibrionaceae</taxon>
        <taxon>Vibrio</taxon>
    </lineage>
</organism>
<comment type="cofactor">
    <cofactor evidence="1">
        <name>Mg(2+)</name>
        <dbReference type="ChEBI" id="CHEBI:18420"/>
    </cofactor>
</comment>
<dbReference type="InterPro" id="IPR036412">
    <property type="entry name" value="HAD-like_sf"/>
</dbReference>
<dbReference type="InterPro" id="IPR023198">
    <property type="entry name" value="PGP-like_dom2"/>
</dbReference>
<dbReference type="InterPro" id="IPR023214">
    <property type="entry name" value="HAD_sf"/>
</dbReference>
<evidence type="ECO:0000313" key="5">
    <source>
        <dbReference type="EMBL" id="SJZ42688.1"/>
    </source>
</evidence>
<dbReference type="EMBL" id="FUXB01000001">
    <property type="protein sequence ID" value="SJZ42688.1"/>
    <property type="molecule type" value="Genomic_DNA"/>
</dbReference>
<dbReference type="CDD" id="cd07526">
    <property type="entry name" value="HAD_BPGM_like"/>
    <property type="match status" value="1"/>
</dbReference>
<dbReference type="SFLD" id="SFLDG01129">
    <property type="entry name" value="C1.5:_HAD__Beta-PGM__Phosphata"/>
    <property type="match status" value="1"/>
</dbReference>
<dbReference type="PANTHER" id="PTHR46193:SF10">
    <property type="entry name" value="6-PHOSPHOGLUCONATE PHOSPHATASE"/>
    <property type="match status" value="1"/>
</dbReference>
<dbReference type="GO" id="GO:0046872">
    <property type="term" value="F:metal ion binding"/>
    <property type="evidence" value="ECO:0007669"/>
    <property type="project" value="UniProtKB-KW"/>
</dbReference>
<gene>
    <name evidence="5" type="ORF">SAMN02745782_00248</name>
</gene>
<keyword evidence="6" id="KW-1185">Reference proteome</keyword>
<dbReference type="SFLD" id="SFLDS00003">
    <property type="entry name" value="Haloacid_Dehalogenase"/>
    <property type="match status" value="1"/>
</dbReference>
<dbReference type="STRING" id="1123491.SAMN02745782_00248"/>
<dbReference type="GO" id="GO:0003824">
    <property type="term" value="F:catalytic activity"/>
    <property type="evidence" value="ECO:0007669"/>
    <property type="project" value="UniProtKB-ARBA"/>
</dbReference>
<evidence type="ECO:0000313" key="6">
    <source>
        <dbReference type="Proteomes" id="UP000190834"/>
    </source>
</evidence>
<dbReference type="InterPro" id="IPR051600">
    <property type="entry name" value="Beta-PGM-like"/>
</dbReference>
<dbReference type="NCBIfam" id="TIGR01509">
    <property type="entry name" value="HAD-SF-IA-v3"/>
    <property type="match status" value="1"/>
</dbReference>
<dbReference type="RefSeq" id="WP_078924653.1">
    <property type="nucleotide sequence ID" value="NZ_FUXB01000001.1"/>
</dbReference>
<evidence type="ECO:0000256" key="2">
    <source>
        <dbReference type="ARBA" id="ARBA00006171"/>
    </source>
</evidence>
<proteinExistence type="inferred from homology"/>
<keyword evidence="3" id="KW-0479">Metal-binding</keyword>
<accession>A0A1T4KJW7</accession>
<reference evidence="6" key="1">
    <citation type="submission" date="2017-02" db="EMBL/GenBank/DDBJ databases">
        <authorList>
            <person name="Varghese N."/>
            <person name="Submissions S."/>
        </authorList>
    </citation>
    <scope>NUCLEOTIDE SEQUENCE [LARGE SCALE GENOMIC DNA]</scope>
    <source>
        <strain evidence="6">DSM 19608</strain>
    </source>
</reference>
<dbReference type="InterPro" id="IPR041492">
    <property type="entry name" value="HAD_2"/>
</dbReference>
<evidence type="ECO:0000256" key="4">
    <source>
        <dbReference type="ARBA" id="ARBA00022842"/>
    </source>
</evidence>
<dbReference type="AlphaFoldDB" id="A0A1T4KJW7"/>
<keyword evidence="4" id="KW-0460">Magnesium</keyword>
<name>A0A1T4KJW7_VIBCI</name>
<dbReference type="Gene3D" id="1.10.150.240">
    <property type="entry name" value="Putative phosphatase, domain 2"/>
    <property type="match status" value="1"/>
</dbReference>
<dbReference type="PANTHER" id="PTHR46193">
    <property type="entry name" value="6-PHOSPHOGLUCONATE PHOSPHATASE"/>
    <property type="match status" value="1"/>
</dbReference>
<evidence type="ECO:0000256" key="1">
    <source>
        <dbReference type="ARBA" id="ARBA00001946"/>
    </source>
</evidence>
<dbReference type="SUPFAM" id="SSF56784">
    <property type="entry name" value="HAD-like"/>
    <property type="match status" value="1"/>
</dbReference>
<evidence type="ECO:0000256" key="3">
    <source>
        <dbReference type="ARBA" id="ARBA00022723"/>
    </source>
</evidence>
<sequence length="218" mass="24323">MKKRKFSCVIFDCEGTLVDSERLCCMALVQVFNELGAQLTLHDVAQHFSGGKIADILADTLELAGMSADLDLLEVRYRQVLESIFMTQLKPMPGSESLLQQLDQHHIEYCVASNAPYEKIVDSLSKAGLADRFEGKIFSAFEANSWKPEPDLIRYCAMNMGFPLEECVYVDDTAKGVKAGVNAGVVTFQLQPLSPLNHFNHPNVRLLSHLDELMGHLF</sequence>
<dbReference type="GeneID" id="70583661"/>
<dbReference type="Gene3D" id="3.40.50.1000">
    <property type="entry name" value="HAD superfamily/HAD-like"/>
    <property type="match status" value="1"/>
</dbReference>
<dbReference type="Pfam" id="PF13419">
    <property type="entry name" value="HAD_2"/>
    <property type="match status" value="1"/>
</dbReference>
<comment type="similarity">
    <text evidence="2">Belongs to the HAD-like hydrolase superfamily. CbbY/CbbZ/Gph/YieH family.</text>
</comment>
<dbReference type="OrthoDB" id="9800058at2"/>